<evidence type="ECO:0000313" key="2">
    <source>
        <dbReference type="Proteomes" id="UP001055072"/>
    </source>
</evidence>
<evidence type="ECO:0000313" key="1">
    <source>
        <dbReference type="EMBL" id="KAI0084083.1"/>
    </source>
</evidence>
<comment type="caution">
    <text evidence="1">The sequence shown here is derived from an EMBL/GenBank/DDBJ whole genome shotgun (WGS) entry which is preliminary data.</text>
</comment>
<keyword evidence="2" id="KW-1185">Reference proteome</keyword>
<organism evidence="1 2">
    <name type="scientific">Irpex rosettiformis</name>
    <dbReference type="NCBI Taxonomy" id="378272"/>
    <lineage>
        <taxon>Eukaryota</taxon>
        <taxon>Fungi</taxon>
        <taxon>Dikarya</taxon>
        <taxon>Basidiomycota</taxon>
        <taxon>Agaricomycotina</taxon>
        <taxon>Agaricomycetes</taxon>
        <taxon>Polyporales</taxon>
        <taxon>Irpicaceae</taxon>
        <taxon>Irpex</taxon>
    </lineage>
</organism>
<protein>
    <submittedName>
        <fullName evidence="1">Uncharacterized protein</fullName>
    </submittedName>
</protein>
<accession>A0ACB8TQ45</accession>
<dbReference type="Proteomes" id="UP001055072">
    <property type="component" value="Unassembled WGS sequence"/>
</dbReference>
<dbReference type="EMBL" id="MU274948">
    <property type="protein sequence ID" value="KAI0084083.1"/>
    <property type="molecule type" value="Genomic_DNA"/>
</dbReference>
<proteinExistence type="predicted"/>
<gene>
    <name evidence="1" type="ORF">BDY19DRAFT_974432</name>
</gene>
<reference evidence="1" key="1">
    <citation type="journal article" date="2021" name="Environ. Microbiol.">
        <title>Gene family expansions and transcriptome signatures uncover fungal adaptations to wood decay.</title>
        <authorList>
            <person name="Hage H."/>
            <person name="Miyauchi S."/>
            <person name="Viragh M."/>
            <person name="Drula E."/>
            <person name="Min B."/>
            <person name="Chaduli D."/>
            <person name="Navarro D."/>
            <person name="Favel A."/>
            <person name="Norest M."/>
            <person name="Lesage-Meessen L."/>
            <person name="Balint B."/>
            <person name="Merenyi Z."/>
            <person name="de Eugenio L."/>
            <person name="Morin E."/>
            <person name="Martinez A.T."/>
            <person name="Baldrian P."/>
            <person name="Stursova M."/>
            <person name="Martinez M.J."/>
            <person name="Novotny C."/>
            <person name="Magnuson J.K."/>
            <person name="Spatafora J.W."/>
            <person name="Maurice S."/>
            <person name="Pangilinan J."/>
            <person name="Andreopoulos W."/>
            <person name="LaButti K."/>
            <person name="Hundley H."/>
            <person name="Na H."/>
            <person name="Kuo A."/>
            <person name="Barry K."/>
            <person name="Lipzen A."/>
            <person name="Henrissat B."/>
            <person name="Riley R."/>
            <person name="Ahrendt S."/>
            <person name="Nagy L.G."/>
            <person name="Grigoriev I.V."/>
            <person name="Martin F."/>
            <person name="Rosso M.N."/>
        </authorList>
    </citation>
    <scope>NUCLEOTIDE SEQUENCE</scope>
    <source>
        <strain evidence="1">CBS 384.51</strain>
    </source>
</reference>
<sequence>MTEYDYSPEGYERYLSTQNRVSNWVQEQNHRMQKYTNPYTNRSVSTPPIEHARHSSSRDRSHHRSFSHTSRPEPRRSLTTPVEAAPRSMHMSSTHTAVPAVYYNQATAPLTYVSPTSMGAYQQPKSYRTYQYDGSTREIVLPTPRAGETYVIIPPKGRRVEVVDSYGGSRSSSKSSLRGPTSPPKNQPLFKRLFTGLGGGQPTSSAKLSRSSSTRRERTRSY</sequence>
<name>A0ACB8TQ45_9APHY</name>